<gene>
    <name evidence="1" type="ORF">ECU08_0180</name>
</gene>
<name>M1KIQ4_ENCCN</name>
<dbReference type="InterPro" id="IPR029058">
    <property type="entry name" value="AB_hydrolase_fold"/>
</dbReference>
<dbReference type="VEuPathDB" id="MicrosporidiaDB:ECU08_0180"/>
<sequence length="276" mass="31361">MSREELEGKLFVYDSKNSLPAYSNGVESSVKVVYIGGLGSRLPICLPTTMLNRYCLENSYELIIPQLRSHPNYGLFTIDDDVEDLKCLLEQLCGDVVLVGNSTGCQDIMHYLNTTKDRKIRLAVLLAAVSDVELEEHENKDLSTLLRWAKETIERREDVAVRYGGGSQYLTPRRALDIFSRYGKEDMFSSYLEDRFYMELNEGGARILFVISGRDEYAKADIEAKLRLVRNSRVEQIPEGTHVLSRAEDVEMFLGFLSQEIEKAIGQKAQSPDDRP</sequence>
<dbReference type="InterPro" id="IPR013744">
    <property type="entry name" value="SidJ"/>
</dbReference>
<dbReference type="VEuPathDB" id="MicrosporidiaDB:AEWR_080150"/>
<dbReference type="VEuPathDB" id="MicrosporidiaDB:AEWQ_080140"/>
<dbReference type="PANTHER" id="PTHR31591">
    <property type="entry name" value="UPF0613 PROTEIN PB24D3.06C"/>
    <property type="match status" value="1"/>
</dbReference>
<accession>M1KIQ4</accession>
<dbReference type="EMBL" id="KC513605">
    <property type="protein sequence ID" value="AGE95101.1"/>
    <property type="molecule type" value="Genomic_DNA"/>
</dbReference>
<dbReference type="SUPFAM" id="SSF53474">
    <property type="entry name" value="alpha/beta-Hydrolases"/>
    <property type="match status" value="1"/>
</dbReference>
<dbReference type="VEuPathDB" id="MicrosporidiaDB:M970_080150"/>
<dbReference type="VEuPathDB" id="MicrosporidiaDB:AEWD_080100"/>
<organism evidence="1">
    <name type="scientific">Encephalitozoon cuniculi</name>
    <name type="common">Microsporidian parasite</name>
    <dbReference type="NCBI Taxonomy" id="6035"/>
    <lineage>
        <taxon>Eukaryota</taxon>
        <taxon>Fungi</taxon>
        <taxon>Fungi incertae sedis</taxon>
        <taxon>Microsporidia</taxon>
        <taxon>Unikaryonidae</taxon>
        <taxon>Encephalitozoon</taxon>
    </lineage>
</organism>
<dbReference type="PANTHER" id="PTHR31591:SF1">
    <property type="entry name" value="UPF0613 PROTEIN PB24D3.06C"/>
    <property type="match status" value="1"/>
</dbReference>
<proteinExistence type="predicted"/>
<protein>
    <recommendedName>
        <fullName evidence="2">AB hydrolase-1 domain-containing protein</fullName>
    </recommendedName>
</protein>
<evidence type="ECO:0000313" key="1">
    <source>
        <dbReference type="EMBL" id="AGE95101.1"/>
    </source>
</evidence>
<dbReference type="AlphaFoldDB" id="M1KIQ4"/>
<dbReference type="Pfam" id="PF08538">
    <property type="entry name" value="DUF1749"/>
    <property type="match status" value="1"/>
</dbReference>
<dbReference type="Gene3D" id="3.40.50.1820">
    <property type="entry name" value="alpha/beta hydrolase"/>
    <property type="match status" value="1"/>
</dbReference>
<reference evidence="1" key="1">
    <citation type="journal article" date="2013" name="Eukaryot. Cell">
        <title>Extremely Reduced Levels of Heterozygosity in the Vertebrate Pathogen Encephalitozoon cuniculi.</title>
        <authorList>
            <person name="Selman M."/>
            <person name="Sak B."/>
            <person name="Kvac M."/>
            <person name="Farinelli L."/>
            <person name="Weiss L.M."/>
            <person name="Corradi N."/>
        </authorList>
    </citation>
    <scope>NUCLEOTIDE SEQUENCE</scope>
</reference>
<evidence type="ECO:0008006" key="2">
    <source>
        <dbReference type="Google" id="ProtNLM"/>
    </source>
</evidence>